<dbReference type="EMBL" id="CP139960">
    <property type="protein sequence ID" value="WQD37150.1"/>
    <property type="molecule type" value="Genomic_DNA"/>
</dbReference>
<dbReference type="PANTHER" id="PTHR30237">
    <property type="entry name" value="MURAMOYLTETRAPEPTIDE CARBOXYPEPTIDASE"/>
    <property type="match status" value="1"/>
</dbReference>
<dbReference type="Pfam" id="PF17676">
    <property type="entry name" value="Peptidase_S66C"/>
    <property type="match status" value="1"/>
</dbReference>
<dbReference type="PANTHER" id="PTHR30237:SF2">
    <property type="entry name" value="MUREIN TETRAPEPTIDE CARBOXYPEPTIDASE"/>
    <property type="match status" value="1"/>
</dbReference>
<keyword evidence="2" id="KW-0121">Carboxypeptidase</keyword>
<dbReference type="InterPro" id="IPR003507">
    <property type="entry name" value="S66_fam"/>
</dbReference>
<dbReference type="RefSeq" id="WP_114792979.1">
    <property type="nucleotide sequence ID" value="NZ_CP139960.1"/>
</dbReference>
<dbReference type="PIRSF" id="PIRSF028757">
    <property type="entry name" value="LD-carboxypeptidase"/>
    <property type="match status" value="1"/>
</dbReference>
<dbReference type="Proteomes" id="UP001325680">
    <property type="component" value="Chromosome"/>
</dbReference>
<evidence type="ECO:0000256" key="2">
    <source>
        <dbReference type="ARBA" id="ARBA00022645"/>
    </source>
</evidence>
<reference evidence="8 9" key="1">
    <citation type="submission" date="2023-12" db="EMBL/GenBank/DDBJ databases">
        <title>Genome sequencing and assembly of bacterial species from a model synthetic community.</title>
        <authorList>
            <person name="Hogle S.L."/>
        </authorList>
    </citation>
    <scope>NUCLEOTIDE SEQUENCE [LARGE SCALE GENOMIC DNA]</scope>
    <source>
        <strain evidence="8 9">HAMBI_3031</strain>
    </source>
</reference>
<keyword evidence="4" id="KW-0378">Hydrolase</keyword>
<gene>
    <name evidence="8" type="ORF">U0035_15880</name>
</gene>
<keyword evidence="5" id="KW-0720">Serine protease</keyword>
<evidence type="ECO:0000259" key="7">
    <source>
        <dbReference type="Pfam" id="PF17676"/>
    </source>
</evidence>
<dbReference type="InterPro" id="IPR040921">
    <property type="entry name" value="Peptidase_S66C"/>
</dbReference>
<evidence type="ECO:0000313" key="9">
    <source>
        <dbReference type="Proteomes" id="UP001325680"/>
    </source>
</evidence>
<evidence type="ECO:0000256" key="5">
    <source>
        <dbReference type="ARBA" id="ARBA00022825"/>
    </source>
</evidence>
<name>A0ABZ0W558_9BACT</name>
<dbReference type="Gene3D" id="3.40.50.10740">
    <property type="entry name" value="Class I glutamine amidotransferase-like"/>
    <property type="match status" value="1"/>
</dbReference>
<accession>A0ABZ0W558</accession>
<dbReference type="InterPro" id="IPR027478">
    <property type="entry name" value="LdcA_N"/>
</dbReference>
<dbReference type="Gene3D" id="3.50.30.60">
    <property type="entry name" value="LD-carboxypeptidase A C-terminal domain-like"/>
    <property type="match status" value="1"/>
</dbReference>
<evidence type="ECO:0000313" key="8">
    <source>
        <dbReference type="EMBL" id="WQD37150.1"/>
    </source>
</evidence>
<keyword evidence="3" id="KW-0645">Protease</keyword>
<evidence type="ECO:0000256" key="1">
    <source>
        <dbReference type="ARBA" id="ARBA00010233"/>
    </source>
</evidence>
<feature type="domain" description="LD-carboxypeptidase C-terminal" evidence="7">
    <location>
        <begin position="178"/>
        <end position="292"/>
    </location>
</feature>
<keyword evidence="9" id="KW-1185">Reference proteome</keyword>
<dbReference type="SUPFAM" id="SSF141986">
    <property type="entry name" value="LD-carboxypeptidase A C-terminal domain-like"/>
    <property type="match status" value="1"/>
</dbReference>
<feature type="domain" description="LD-carboxypeptidase N-terminal" evidence="6">
    <location>
        <begin position="15"/>
        <end position="133"/>
    </location>
</feature>
<proteinExistence type="inferred from homology"/>
<organism evidence="8 9">
    <name type="scientific">Niabella yanshanensis</name>
    <dbReference type="NCBI Taxonomy" id="577386"/>
    <lineage>
        <taxon>Bacteria</taxon>
        <taxon>Pseudomonadati</taxon>
        <taxon>Bacteroidota</taxon>
        <taxon>Chitinophagia</taxon>
        <taxon>Chitinophagales</taxon>
        <taxon>Chitinophagaceae</taxon>
        <taxon>Niabella</taxon>
    </lineage>
</organism>
<evidence type="ECO:0000256" key="4">
    <source>
        <dbReference type="ARBA" id="ARBA00022801"/>
    </source>
</evidence>
<sequence>MIIKTPPYLQPGDTIGIVCPAGYMAFEKAAACVRVLQEEWGYKVKVGSTLGSKSENYFAGTDGERLNDFQSMLDDDEVQAVLCGRGGYGMGRIVDGVNFKKFKKKPKWVIGFSDITILHTHLYSNYHIASLHAPMAAAFNEEGYLNKYVLSLKDALEGKWAKYSCEPHELNRQGEAVGELVGGNLALLVNGIGTPSEIKTKGRILFIEDIGEQKYAIDRMMQQLKRSGKLKKLAGLIVGCFADTKDTERPFGATLQEIILDAVKEFDYPVCFEFPVSHNKENLALKIGVGYKLRVHPKKVTLDE</sequence>
<dbReference type="Pfam" id="PF02016">
    <property type="entry name" value="Peptidase_S66"/>
    <property type="match status" value="1"/>
</dbReference>
<protein>
    <submittedName>
        <fullName evidence="8">LD-carboxypeptidase</fullName>
    </submittedName>
</protein>
<dbReference type="SUPFAM" id="SSF52317">
    <property type="entry name" value="Class I glutamine amidotransferase-like"/>
    <property type="match status" value="1"/>
</dbReference>
<evidence type="ECO:0000259" key="6">
    <source>
        <dbReference type="Pfam" id="PF02016"/>
    </source>
</evidence>
<comment type="similarity">
    <text evidence="1">Belongs to the peptidase S66 family.</text>
</comment>
<evidence type="ECO:0000256" key="3">
    <source>
        <dbReference type="ARBA" id="ARBA00022670"/>
    </source>
</evidence>
<dbReference type="InterPro" id="IPR029062">
    <property type="entry name" value="Class_I_gatase-like"/>
</dbReference>
<dbReference type="CDD" id="cd07025">
    <property type="entry name" value="Peptidase_S66"/>
    <property type="match status" value="1"/>
</dbReference>
<dbReference type="InterPro" id="IPR040449">
    <property type="entry name" value="Peptidase_S66_N"/>
</dbReference>
<dbReference type="InterPro" id="IPR027461">
    <property type="entry name" value="Carboxypeptidase_A_C_sf"/>
</dbReference>